<dbReference type="Pfam" id="PF00440">
    <property type="entry name" value="TetR_N"/>
    <property type="match status" value="1"/>
</dbReference>
<evidence type="ECO:0000259" key="5">
    <source>
        <dbReference type="PROSITE" id="PS50977"/>
    </source>
</evidence>
<protein>
    <recommendedName>
        <fullName evidence="5">HTH tetR-type domain-containing protein</fullName>
    </recommendedName>
</protein>
<organism evidence="6 7">
    <name type="scientific">Mycolicibacterium moriokaense</name>
    <dbReference type="NCBI Taxonomy" id="39691"/>
    <lineage>
        <taxon>Bacteria</taxon>
        <taxon>Bacillati</taxon>
        <taxon>Actinomycetota</taxon>
        <taxon>Actinomycetes</taxon>
        <taxon>Mycobacteriales</taxon>
        <taxon>Mycobacteriaceae</taxon>
        <taxon>Mycolicibacterium</taxon>
    </lineage>
</organism>
<dbReference type="GO" id="GO:0000976">
    <property type="term" value="F:transcription cis-regulatory region binding"/>
    <property type="evidence" value="ECO:0007669"/>
    <property type="project" value="TreeGrafter"/>
</dbReference>
<dbReference type="SUPFAM" id="SSF46689">
    <property type="entry name" value="Homeodomain-like"/>
    <property type="match status" value="1"/>
</dbReference>
<dbReference type="KEGG" id="mmor:MMOR_58250"/>
<sequence length="229" mass="25812">MTSASNSSAWLERAVERSAAVQRSRSRIAVQMRQMLDAARTLIEEKGDEFTTQELAVRAGVALQTFYRYFTSKDELLLAVIGDAMSEACERWADTAAGYADPLDRVRFFILSTLDRLDGDNRNVAMSKFVVATRWRLHRQFPEELAEAEQPFIDLLREAIDDAIEAGQLNPQDPEWDSWFLGELVRSVYHFYAFADPDPDMMGSVKDQLWRFCATALGGATGNLKGNGQ</sequence>
<accession>A0AAD1HH96</accession>
<reference evidence="6 7" key="1">
    <citation type="journal article" date="2019" name="Emerg. Microbes Infect.">
        <title>Comprehensive subspecies identification of 175 nontuberculous mycobacteria species based on 7547 genomic profiles.</title>
        <authorList>
            <person name="Matsumoto Y."/>
            <person name="Kinjo T."/>
            <person name="Motooka D."/>
            <person name="Nabeya D."/>
            <person name="Jung N."/>
            <person name="Uechi K."/>
            <person name="Horii T."/>
            <person name="Iida T."/>
            <person name="Fujita J."/>
            <person name="Nakamura S."/>
        </authorList>
    </citation>
    <scope>NUCLEOTIDE SEQUENCE [LARGE SCALE GENOMIC DNA]</scope>
    <source>
        <strain evidence="6 7">JCM 6375</strain>
    </source>
</reference>
<dbReference type="InterPro" id="IPR001647">
    <property type="entry name" value="HTH_TetR"/>
</dbReference>
<keyword evidence="1" id="KW-0805">Transcription regulation</keyword>
<keyword evidence="2 4" id="KW-0238">DNA-binding</keyword>
<dbReference type="Proteomes" id="UP000466681">
    <property type="component" value="Chromosome"/>
</dbReference>
<dbReference type="PANTHER" id="PTHR30055">
    <property type="entry name" value="HTH-TYPE TRANSCRIPTIONAL REGULATOR RUTR"/>
    <property type="match status" value="1"/>
</dbReference>
<dbReference type="PRINTS" id="PR00455">
    <property type="entry name" value="HTHTETR"/>
</dbReference>
<evidence type="ECO:0000313" key="7">
    <source>
        <dbReference type="Proteomes" id="UP000466681"/>
    </source>
</evidence>
<keyword evidence="7" id="KW-1185">Reference proteome</keyword>
<name>A0AAD1HH96_9MYCO</name>
<evidence type="ECO:0000256" key="3">
    <source>
        <dbReference type="ARBA" id="ARBA00023163"/>
    </source>
</evidence>
<dbReference type="SUPFAM" id="SSF48498">
    <property type="entry name" value="Tetracyclin repressor-like, C-terminal domain"/>
    <property type="match status" value="1"/>
</dbReference>
<dbReference type="PANTHER" id="PTHR30055:SF234">
    <property type="entry name" value="HTH-TYPE TRANSCRIPTIONAL REGULATOR BETI"/>
    <property type="match status" value="1"/>
</dbReference>
<dbReference type="Gene3D" id="1.10.357.10">
    <property type="entry name" value="Tetracycline Repressor, domain 2"/>
    <property type="match status" value="1"/>
</dbReference>
<evidence type="ECO:0000256" key="2">
    <source>
        <dbReference type="ARBA" id="ARBA00023125"/>
    </source>
</evidence>
<dbReference type="InterPro" id="IPR050109">
    <property type="entry name" value="HTH-type_TetR-like_transc_reg"/>
</dbReference>
<proteinExistence type="predicted"/>
<evidence type="ECO:0000313" key="6">
    <source>
        <dbReference type="EMBL" id="BBX04889.1"/>
    </source>
</evidence>
<feature type="domain" description="HTH tetR-type" evidence="5">
    <location>
        <begin position="29"/>
        <end position="88"/>
    </location>
</feature>
<dbReference type="InterPro" id="IPR009057">
    <property type="entry name" value="Homeodomain-like_sf"/>
</dbReference>
<evidence type="ECO:0000256" key="1">
    <source>
        <dbReference type="ARBA" id="ARBA00023015"/>
    </source>
</evidence>
<keyword evidence="3" id="KW-0804">Transcription</keyword>
<dbReference type="GO" id="GO:0003700">
    <property type="term" value="F:DNA-binding transcription factor activity"/>
    <property type="evidence" value="ECO:0007669"/>
    <property type="project" value="TreeGrafter"/>
</dbReference>
<dbReference type="AlphaFoldDB" id="A0AAD1HH96"/>
<gene>
    <name evidence="6" type="ORF">MMOR_58250</name>
</gene>
<feature type="DNA-binding region" description="H-T-H motif" evidence="4">
    <location>
        <begin position="51"/>
        <end position="70"/>
    </location>
</feature>
<dbReference type="InterPro" id="IPR036271">
    <property type="entry name" value="Tet_transcr_reg_TetR-rel_C_sf"/>
</dbReference>
<evidence type="ECO:0000256" key="4">
    <source>
        <dbReference type="PROSITE-ProRule" id="PRU00335"/>
    </source>
</evidence>
<dbReference type="PROSITE" id="PS50977">
    <property type="entry name" value="HTH_TETR_2"/>
    <property type="match status" value="1"/>
</dbReference>
<dbReference type="EMBL" id="AP022560">
    <property type="protein sequence ID" value="BBX04889.1"/>
    <property type="molecule type" value="Genomic_DNA"/>
</dbReference>
<dbReference type="Gene3D" id="1.10.10.60">
    <property type="entry name" value="Homeodomain-like"/>
    <property type="match status" value="1"/>
</dbReference>